<evidence type="ECO:0000313" key="2">
    <source>
        <dbReference type="Proteomes" id="UP000004342"/>
    </source>
</evidence>
<dbReference type="Proteomes" id="UP000004342">
    <property type="component" value="Unassembled WGS sequence"/>
</dbReference>
<gene>
    <name evidence="1" type="ORF">AC1_A0352</name>
</gene>
<dbReference type="EMBL" id="ABDV01000022">
    <property type="protein sequence ID" value="EDT23109.1"/>
    <property type="molecule type" value="Genomic_DNA"/>
</dbReference>
<reference evidence="1 2" key="1">
    <citation type="submission" date="2007-07" db="EMBL/GenBank/DDBJ databases">
        <title>Annotation of Clostridium perfringens B str. ATCC 3626.</title>
        <authorList>
            <person name="Paulsen I."/>
            <person name="Sebastian Y."/>
        </authorList>
    </citation>
    <scope>NUCLEOTIDE SEQUENCE [LARGE SCALE GENOMIC DNA]</scope>
    <source>
        <strain evidence="2">B str. ATCC 3626</strain>
    </source>
</reference>
<dbReference type="RefSeq" id="WP_003459087.1">
    <property type="nucleotide sequence ID" value="NZ_ABDV01000022.1"/>
</dbReference>
<protein>
    <submittedName>
        <fullName evidence="1">Uncharacterized protein</fullName>
    </submittedName>
</protein>
<name>A0AAV3BPV3_CLOPF</name>
<organism evidence="1 2">
    <name type="scientific">Clostridium perfringens B str. ATCC 3626</name>
    <dbReference type="NCBI Taxonomy" id="451754"/>
    <lineage>
        <taxon>Bacteria</taxon>
        <taxon>Bacillati</taxon>
        <taxon>Bacillota</taxon>
        <taxon>Clostridia</taxon>
        <taxon>Eubacteriales</taxon>
        <taxon>Clostridiaceae</taxon>
        <taxon>Clostridium</taxon>
    </lineage>
</organism>
<evidence type="ECO:0000313" key="1">
    <source>
        <dbReference type="EMBL" id="EDT23109.1"/>
    </source>
</evidence>
<proteinExistence type="predicted"/>
<sequence>MIEKMKVLYPVILLKKKACYFESIPDFDMNIKEKDLVDAIFMG</sequence>
<accession>A0AAV3BPV3</accession>
<dbReference type="AlphaFoldDB" id="A0AAV3BPV3"/>
<comment type="caution">
    <text evidence="1">The sequence shown here is derived from an EMBL/GenBank/DDBJ whole genome shotgun (WGS) entry which is preliminary data.</text>
</comment>